<evidence type="ECO:0000256" key="2">
    <source>
        <dbReference type="SAM" id="Phobius"/>
    </source>
</evidence>
<keyword evidence="2" id="KW-0472">Membrane</keyword>
<accession>A0ABQ4Z5F4</accession>
<comment type="caution">
    <text evidence="3">The sequence shown here is derived from an EMBL/GenBank/DDBJ whole genome shotgun (WGS) entry which is preliminary data.</text>
</comment>
<dbReference type="Proteomes" id="UP001151760">
    <property type="component" value="Unassembled WGS sequence"/>
</dbReference>
<feature type="transmembrane region" description="Helical" evidence="2">
    <location>
        <begin position="64"/>
        <end position="86"/>
    </location>
</feature>
<proteinExistence type="predicted"/>
<sequence length="121" mass="13079">MEGGTTTGTVNGGELDMDDEDKATGTGFIGRGGWREGREFWAVNRRSEVGGGVEYGLCSERDEYWCILIGLAVVDFFFWIAGGISLECEARIEGSGKVGRVWWEDRVVALGCEGLSVFGGV</sequence>
<reference evidence="3" key="1">
    <citation type="journal article" date="2022" name="Int. J. Mol. Sci.">
        <title>Draft Genome of Tanacetum Coccineum: Genomic Comparison of Closely Related Tanacetum-Family Plants.</title>
        <authorList>
            <person name="Yamashiro T."/>
            <person name="Shiraishi A."/>
            <person name="Nakayama K."/>
            <person name="Satake H."/>
        </authorList>
    </citation>
    <scope>NUCLEOTIDE SEQUENCE</scope>
</reference>
<keyword evidence="4" id="KW-1185">Reference proteome</keyword>
<keyword evidence="2" id="KW-1133">Transmembrane helix</keyword>
<dbReference type="EMBL" id="BQNB010010956">
    <property type="protein sequence ID" value="GJS84183.1"/>
    <property type="molecule type" value="Genomic_DNA"/>
</dbReference>
<name>A0ABQ4Z5F4_9ASTR</name>
<organism evidence="3 4">
    <name type="scientific">Tanacetum coccineum</name>
    <dbReference type="NCBI Taxonomy" id="301880"/>
    <lineage>
        <taxon>Eukaryota</taxon>
        <taxon>Viridiplantae</taxon>
        <taxon>Streptophyta</taxon>
        <taxon>Embryophyta</taxon>
        <taxon>Tracheophyta</taxon>
        <taxon>Spermatophyta</taxon>
        <taxon>Magnoliopsida</taxon>
        <taxon>eudicotyledons</taxon>
        <taxon>Gunneridae</taxon>
        <taxon>Pentapetalae</taxon>
        <taxon>asterids</taxon>
        <taxon>campanulids</taxon>
        <taxon>Asterales</taxon>
        <taxon>Asteraceae</taxon>
        <taxon>Asteroideae</taxon>
        <taxon>Anthemideae</taxon>
        <taxon>Anthemidinae</taxon>
        <taxon>Tanacetum</taxon>
    </lineage>
</organism>
<evidence type="ECO:0000313" key="4">
    <source>
        <dbReference type="Proteomes" id="UP001151760"/>
    </source>
</evidence>
<evidence type="ECO:0000256" key="1">
    <source>
        <dbReference type="SAM" id="MobiDB-lite"/>
    </source>
</evidence>
<gene>
    <name evidence="3" type="ORF">Tco_0750724</name>
</gene>
<evidence type="ECO:0000313" key="3">
    <source>
        <dbReference type="EMBL" id="GJS84183.1"/>
    </source>
</evidence>
<keyword evidence="2" id="KW-0812">Transmembrane</keyword>
<reference evidence="3" key="2">
    <citation type="submission" date="2022-01" db="EMBL/GenBank/DDBJ databases">
        <authorList>
            <person name="Yamashiro T."/>
            <person name="Shiraishi A."/>
            <person name="Satake H."/>
            <person name="Nakayama K."/>
        </authorList>
    </citation>
    <scope>NUCLEOTIDE SEQUENCE</scope>
</reference>
<feature type="region of interest" description="Disordered" evidence="1">
    <location>
        <begin position="1"/>
        <end position="30"/>
    </location>
</feature>
<protein>
    <submittedName>
        <fullName evidence="3">Uncharacterized protein</fullName>
    </submittedName>
</protein>